<comment type="caution">
    <text evidence="2">The sequence shown here is derived from an EMBL/GenBank/DDBJ whole genome shotgun (WGS) entry which is preliminary data.</text>
</comment>
<keyword evidence="1" id="KW-1133">Transmembrane helix</keyword>
<dbReference type="Proteomes" id="UP000228952">
    <property type="component" value="Unassembled WGS sequence"/>
</dbReference>
<dbReference type="AlphaFoldDB" id="A0A2M7W0Z0"/>
<keyword evidence="1" id="KW-0812">Transmembrane</keyword>
<organism evidence="2 3">
    <name type="scientific">Candidatus Dojkabacteria bacterium CG_4_10_14_0_2_um_filter_Dojkabacteria_WS6_41_15</name>
    <dbReference type="NCBI Taxonomy" id="2014249"/>
    <lineage>
        <taxon>Bacteria</taxon>
        <taxon>Candidatus Dojkabacteria</taxon>
    </lineage>
</organism>
<protein>
    <submittedName>
        <fullName evidence="2">Uncharacterized protein</fullName>
    </submittedName>
</protein>
<name>A0A2M7W0Z0_9BACT</name>
<dbReference type="EMBL" id="PFQB01000109">
    <property type="protein sequence ID" value="PJA12556.1"/>
    <property type="molecule type" value="Genomic_DNA"/>
</dbReference>
<evidence type="ECO:0000313" key="3">
    <source>
        <dbReference type="Proteomes" id="UP000228952"/>
    </source>
</evidence>
<feature type="transmembrane region" description="Helical" evidence="1">
    <location>
        <begin position="12"/>
        <end position="31"/>
    </location>
</feature>
<keyword evidence="1" id="KW-0472">Membrane</keyword>
<gene>
    <name evidence="2" type="ORF">COX64_04465</name>
</gene>
<proteinExistence type="predicted"/>
<evidence type="ECO:0000256" key="1">
    <source>
        <dbReference type="SAM" id="Phobius"/>
    </source>
</evidence>
<sequence length="159" mass="17792">MKLRAFTLIETLLYLALFNVIFFAVMTWAIALSQNNRDAEYKNAVEKNAILVSEHINDSFQKGLSVDSANSIFDSASSKVRILFDTGYFEYQSNGGVLTVTNETTTFALTDKFVNVTNFTVAPVIVQPNTIVGARITVTFVAEKFPTETKTIQSYYAFR</sequence>
<accession>A0A2M7W0Z0</accession>
<reference evidence="3" key="1">
    <citation type="submission" date="2017-09" db="EMBL/GenBank/DDBJ databases">
        <title>Depth-based differentiation of microbial function through sediment-hosted aquifers and enrichment of novel symbionts in the deep terrestrial subsurface.</title>
        <authorList>
            <person name="Probst A.J."/>
            <person name="Ladd B."/>
            <person name="Jarett J.K."/>
            <person name="Geller-Mcgrath D.E."/>
            <person name="Sieber C.M.K."/>
            <person name="Emerson J.B."/>
            <person name="Anantharaman K."/>
            <person name="Thomas B.C."/>
            <person name="Malmstrom R."/>
            <person name="Stieglmeier M."/>
            <person name="Klingl A."/>
            <person name="Woyke T."/>
            <person name="Ryan C.M."/>
            <person name="Banfield J.F."/>
        </authorList>
    </citation>
    <scope>NUCLEOTIDE SEQUENCE [LARGE SCALE GENOMIC DNA]</scope>
</reference>
<evidence type="ECO:0000313" key="2">
    <source>
        <dbReference type="EMBL" id="PJA12556.1"/>
    </source>
</evidence>